<evidence type="ECO:0000313" key="10">
    <source>
        <dbReference type="EMBL" id="GGB36065.1"/>
    </source>
</evidence>
<dbReference type="PANTHER" id="PTHR24221:SF654">
    <property type="entry name" value="ATP-BINDING CASSETTE SUB-FAMILY B MEMBER 6"/>
    <property type="match status" value="1"/>
</dbReference>
<dbReference type="SUPFAM" id="SSF52540">
    <property type="entry name" value="P-loop containing nucleoside triphosphate hydrolases"/>
    <property type="match status" value="1"/>
</dbReference>
<evidence type="ECO:0000256" key="7">
    <source>
        <dbReference type="SAM" id="Phobius"/>
    </source>
</evidence>
<dbReference type="InterPro" id="IPR003439">
    <property type="entry name" value="ABC_transporter-like_ATP-bd"/>
</dbReference>
<feature type="transmembrane region" description="Helical" evidence="7">
    <location>
        <begin position="122"/>
        <end position="145"/>
    </location>
</feature>
<name>A0ABQ1IF35_9PROT</name>
<keyword evidence="3" id="KW-0547">Nucleotide-binding</keyword>
<dbReference type="PROSITE" id="PS50929">
    <property type="entry name" value="ABC_TM1F"/>
    <property type="match status" value="1"/>
</dbReference>
<feature type="domain" description="ABC transmembrane type-1" evidence="9">
    <location>
        <begin position="18"/>
        <end position="291"/>
    </location>
</feature>
<evidence type="ECO:0000259" key="9">
    <source>
        <dbReference type="PROSITE" id="PS50929"/>
    </source>
</evidence>
<dbReference type="InterPro" id="IPR027417">
    <property type="entry name" value="P-loop_NTPase"/>
</dbReference>
<feature type="transmembrane region" description="Helical" evidence="7">
    <location>
        <begin position="236"/>
        <end position="257"/>
    </location>
</feature>
<dbReference type="Proteomes" id="UP000603352">
    <property type="component" value="Unassembled WGS sequence"/>
</dbReference>
<organism evidence="10 11">
    <name type="scientific">Tistrella bauzanensis</name>
    <dbReference type="NCBI Taxonomy" id="657419"/>
    <lineage>
        <taxon>Bacteria</taxon>
        <taxon>Pseudomonadati</taxon>
        <taxon>Pseudomonadota</taxon>
        <taxon>Alphaproteobacteria</taxon>
        <taxon>Geminicoccales</taxon>
        <taxon>Geminicoccaceae</taxon>
        <taxon>Tistrella</taxon>
    </lineage>
</organism>
<protein>
    <submittedName>
        <fullName evidence="10">Multidrug ABC transporter permease/ATP-binding protein</fullName>
    </submittedName>
</protein>
<dbReference type="PROSITE" id="PS50893">
    <property type="entry name" value="ABC_TRANSPORTER_2"/>
    <property type="match status" value="1"/>
</dbReference>
<evidence type="ECO:0000313" key="11">
    <source>
        <dbReference type="Proteomes" id="UP000603352"/>
    </source>
</evidence>
<reference evidence="11" key="1">
    <citation type="journal article" date="2019" name="Int. J. Syst. Evol. Microbiol.">
        <title>The Global Catalogue of Microorganisms (GCM) 10K type strain sequencing project: providing services to taxonomists for standard genome sequencing and annotation.</title>
        <authorList>
            <consortium name="The Broad Institute Genomics Platform"/>
            <consortium name="The Broad Institute Genome Sequencing Center for Infectious Disease"/>
            <person name="Wu L."/>
            <person name="Ma J."/>
        </authorList>
    </citation>
    <scope>NUCLEOTIDE SEQUENCE [LARGE SCALE GENOMIC DNA]</scope>
    <source>
        <strain evidence="11">CGMCC 1.10188</strain>
    </source>
</reference>
<feature type="transmembrane region" description="Helical" evidence="7">
    <location>
        <begin position="269"/>
        <end position="296"/>
    </location>
</feature>
<dbReference type="PANTHER" id="PTHR24221">
    <property type="entry name" value="ATP-BINDING CASSETTE SUB-FAMILY B"/>
    <property type="match status" value="1"/>
</dbReference>
<evidence type="ECO:0000256" key="5">
    <source>
        <dbReference type="ARBA" id="ARBA00022989"/>
    </source>
</evidence>
<evidence type="ECO:0000256" key="4">
    <source>
        <dbReference type="ARBA" id="ARBA00022840"/>
    </source>
</evidence>
<keyword evidence="11" id="KW-1185">Reference proteome</keyword>
<feature type="transmembrane region" description="Helical" evidence="7">
    <location>
        <begin position="151"/>
        <end position="170"/>
    </location>
</feature>
<comment type="caution">
    <text evidence="10">The sequence shown here is derived from an EMBL/GenBank/DDBJ whole genome shotgun (WGS) entry which is preliminary data.</text>
</comment>
<gene>
    <name evidence="10" type="ORF">GCM10011505_16920</name>
</gene>
<evidence type="ECO:0000256" key="1">
    <source>
        <dbReference type="ARBA" id="ARBA00004651"/>
    </source>
</evidence>
<keyword evidence="6 7" id="KW-0472">Membrane</keyword>
<dbReference type="Pfam" id="PF00005">
    <property type="entry name" value="ABC_tran"/>
    <property type="match status" value="1"/>
</dbReference>
<feature type="transmembrane region" description="Helical" evidence="7">
    <location>
        <begin position="49"/>
        <end position="65"/>
    </location>
</feature>
<dbReference type="EMBL" id="BMDZ01000014">
    <property type="protein sequence ID" value="GGB36065.1"/>
    <property type="molecule type" value="Genomic_DNA"/>
</dbReference>
<dbReference type="InterPro" id="IPR039421">
    <property type="entry name" value="Type_1_exporter"/>
</dbReference>
<evidence type="ECO:0000256" key="2">
    <source>
        <dbReference type="ARBA" id="ARBA00022692"/>
    </source>
</evidence>
<feature type="domain" description="ABC transporter" evidence="8">
    <location>
        <begin position="330"/>
        <end position="551"/>
    </location>
</feature>
<comment type="subcellular location">
    <subcellularLocation>
        <location evidence="1">Cell membrane</location>
        <topology evidence="1">Multi-pass membrane protein</topology>
    </subcellularLocation>
</comment>
<evidence type="ECO:0000256" key="3">
    <source>
        <dbReference type="ARBA" id="ARBA00022741"/>
    </source>
</evidence>
<keyword evidence="5 7" id="KW-1133">Transmembrane helix</keyword>
<proteinExistence type="predicted"/>
<feature type="transmembrane region" description="Helical" evidence="7">
    <location>
        <begin position="16"/>
        <end position="37"/>
    </location>
</feature>
<dbReference type="SMART" id="SM00382">
    <property type="entry name" value="AAA"/>
    <property type="match status" value="1"/>
</dbReference>
<dbReference type="InterPro" id="IPR011527">
    <property type="entry name" value="ABC1_TM_dom"/>
</dbReference>
<evidence type="ECO:0000259" key="8">
    <source>
        <dbReference type="PROSITE" id="PS50893"/>
    </source>
</evidence>
<dbReference type="Gene3D" id="3.40.50.300">
    <property type="entry name" value="P-loop containing nucleotide triphosphate hydrolases"/>
    <property type="match status" value="1"/>
</dbReference>
<dbReference type="RefSeq" id="WP_188576772.1">
    <property type="nucleotide sequence ID" value="NZ_BMDZ01000014.1"/>
</dbReference>
<evidence type="ECO:0000256" key="6">
    <source>
        <dbReference type="ARBA" id="ARBA00023136"/>
    </source>
</evidence>
<accession>A0ABQ1IF35</accession>
<sequence length="551" mass="60874">MPLIDLIRREMTTKPMTMLVIAALAGVSNALVMAIINTSSSLADEKVDLRTVALFGIVVAIYILSQRRMMQITAIEVEEIIHRLRRGLIETVARSDLLPLEQIGRSNILAGLIRDTQTISQAANILVIAAQSVILIALAMIYILITDRTAFWLSTGFIAIAVFLVVRRLIDLRNKYPMAMGKENLVFQSMRDVLDGFKEVKLSAARRDALLEDMVVVSELARDAKADLQVKSGNEFVFGQTMIFLLLGVVVFLVPSIGDTKPEAVVQTATAILFIVGPLGMVIQAVPVLAMANAAADNLSRMDRMLREIAAASATATTTAVTPLTQFDEIRFDGITFAYAPVGGVAFGVGPFDLTVRQGETIFITGGNGSGKSTLVRLLVGLYYPDRGMLRLNGQVVDRHFYDSYRSLFSVIYADYHLFRRLYGITPPSAEEFQALVTLMEMGGKVALDKDVFDTIDLSSGQRKRLALMVSMIEDRPILVLDEWAADQDPQFRRKFYRELLPLLKARGKTVIAITHDDRYFDVADRRIAMEEGRVVAIVEREAATGGEDVE</sequence>
<keyword evidence="4" id="KW-0067">ATP-binding</keyword>
<keyword evidence="2 7" id="KW-0812">Transmembrane</keyword>
<dbReference type="InterPro" id="IPR005898">
    <property type="entry name" value="Cyc_pep_transpt_SyrD/YojI"/>
</dbReference>
<dbReference type="InterPro" id="IPR003593">
    <property type="entry name" value="AAA+_ATPase"/>
</dbReference>
<dbReference type="SUPFAM" id="SSF90123">
    <property type="entry name" value="ABC transporter transmembrane region"/>
    <property type="match status" value="1"/>
</dbReference>
<dbReference type="Gene3D" id="1.20.1560.10">
    <property type="entry name" value="ABC transporter type 1, transmembrane domain"/>
    <property type="match status" value="1"/>
</dbReference>
<dbReference type="InterPro" id="IPR036640">
    <property type="entry name" value="ABC1_TM_sf"/>
</dbReference>
<dbReference type="NCBIfam" id="TIGR01194">
    <property type="entry name" value="cyc_pep_trnsptr"/>
    <property type="match status" value="1"/>
</dbReference>